<dbReference type="EMBL" id="JAGTXO010000001">
    <property type="protein sequence ID" value="KAG8470361.1"/>
    <property type="molecule type" value="Genomic_DNA"/>
</dbReference>
<keyword evidence="3" id="KW-0970">Cilium biogenesis/degradation</keyword>
<evidence type="ECO:0000256" key="2">
    <source>
        <dbReference type="ARBA" id="ARBA00022490"/>
    </source>
</evidence>
<dbReference type="GO" id="GO:0036038">
    <property type="term" value="C:MKS complex"/>
    <property type="evidence" value="ECO:0007669"/>
    <property type="project" value="TreeGrafter"/>
</dbReference>
<evidence type="ECO:0000256" key="6">
    <source>
        <dbReference type="ARBA" id="ARBA00039272"/>
    </source>
</evidence>
<dbReference type="InterPro" id="IPR010796">
    <property type="entry name" value="C2_B9-type_dom"/>
</dbReference>
<keyword evidence="5" id="KW-0966">Cell projection</keyword>
<gene>
    <name evidence="7" type="ORF">KFE25_008782</name>
</gene>
<keyword evidence="8" id="KW-1185">Reference proteome</keyword>
<comment type="caution">
    <text evidence="7">The sequence shown here is derived from an EMBL/GenBank/DDBJ whole genome shotgun (WGS) entry which is preliminary data.</text>
</comment>
<name>A0A8J6CGQ5_DIALT</name>
<evidence type="ECO:0000256" key="1">
    <source>
        <dbReference type="ARBA" id="ARBA00004120"/>
    </source>
</evidence>
<keyword evidence="2" id="KW-0963">Cytoplasm</keyword>
<dbReference type="AlphaFoldDB" id="A0A8J6CGQ5"/>
<reference evidence="7" key="1">
    <citation type="submission" date="2021-05" db="EMBL/GenBank/DDBJ databases">
        <title>The genome of the haptophyte Pavlova lutheri (Diacronema luteri, Pavlovales) - a model for lipid biosynthesis in eukaryotic algae.</title>
        <authorList>
            <person name="Hulatt C.J."/>
            <person name="Posewitz M.C."/>
        </authorList>
    </citation>
    <scope>NUCLEOTIDE SEQUENCE</scope>
    <source>
        <strain evidence="7">NIVA-4/92</strain>
    </source>
</reference>
<evidence type="ECO:0000313" key="8">
    <source>
        <dbReference type="Proteomes" id="UP000751190"/>
    </source>
</evidence>
<dbReference type="PROSITE" id="PS51381">
    <property type="entry name" value="C2_B9"/>
    <property type="match status" value="1"/>
</dbReference>
<protein>
    <recommendedName>
        <fullName evidence="6">B9 domain-containing protein 2</fullName>
    </recommendedName>
</protein>
<dbReference type="PANTHER" id="PTHR12968:SF2">
    <property type="entry name" value="B9 DOMAIN-CONTAINING PROTEIN 2"/>
    <property type="match status" value="1"/>
</dbReference>
<dbReference type="OMA" id="FELECPT"/>
<keyword evidence="4" id="KW-0206">Cytoskeleton</keyword>
<evidence type="ECO:0000313" key="7">
    <source>
        <dbReference type="EMBL" id="KAG8470361.1"/>
    </source>
</evidence>
<organism evidence="7 8">
    <name type="scientific">Diacronema lutheri</name>
    <name type="common">Unicellular marine alga</name>
    <name type="synonym">Monochrysis lutheri</name>
    <dbReference type="NCBI Taxonomy" id="2081491"/>
    <lineage>
        <taxon>Eukaryota</taxon>
        <taxon>Haptista</taxon>
        <taxon>Haptophyta</taxon>
        <taxon>Pavlovophyceae</taxon>
        <taxon>Pavlovales</taxon>
        <taxon>Pavlovaceae</taxon>
        <taxon>Diacronema</taxon>
    </lineage>
</organism>
<evidence type="ECO:0000256" key="3">
    <source>
        <dbReference type="ARBA" id="ARBA00022794"/>
    </source>
</evidence>
<dbReference type="OrthoDB" id="184109at2759"/>
<dbReference type="Pfam" id="PF07162">
    <property type="entry name" value="B9-C2"/>
    <property type="match status" value="1"/>
</dbReference>
<dbReference type="Proteomes" id="UP000751190">
    <property type="component" value="Unassembled WGS sequence"/>
</dbReference>
<comment type="subcellular location">
    <subcellularLocation>
        <location evidence="1">Cytoplasm</location>
        <location evidence="1">Cytoskeleton</location>
        <location evidence="1">Cilium basal body</location>
    </subcellularLocation>
</comment>
<proteinExistence type="predicted"/>
<sequence>MAELHVIGQLVGASGFDDCPNVFCKWTVEHGKDWECMEGLASGQTQVDYPAHGDVAVWQHPIDVHFTAKAAHGWPKLVVEVWHMDTYGRADLSGYGCCSIPTSAGMHTVHIATWRPVGTLRQQFNAFFLGGYPQLKHKQLISDARERYRLVTAAAGEVQLQLGIVLKDFDRFGVSM</sequence>
<dbReference type="GO" id="GO:0060271">
    <property type="term" value="P:cilium assembly"/>
    <property type="evidence" value="ECO:0007669"/>
    <property type="project" value="TreeGrafter"/>
</dbReference>
<evidence type="ECO:0000256" key="4">
    <source>
        <dbReference type="ARBA" id="ARBA00023212"/>
    </source>
</evidence>
<evidence type="ECO:0000256" key="5">
    <source>
        <dbReference type="ARBA" id="ARBA00023273"/>
    </source>
</evidence>
<accession>A0A8J6CGQ5</accession>
<dbReference type="PANTHER" id="PTHR12968">
    <property type="entry name" value="B9 DOMAIN-CONTAINING"/>
    <property type="match status" value="1"/>
</dbReference>